<protein>
    <submittedName>
        <fullName evidence="1">Uncharacterized protein</fullName>
    </submittedName>
</protein>
<reference evidence="1" key="2">
    <citation type="journal article" date="2015" name="Data Brief">
        <title>Shoot transcriptome of the giant reed, Arundo donax.</title>
        <authorList>
            <person name="Barrero R.A."/>
            <person name="Guerrero F.D."/>
            <person name="Moolhuijzen P."/>
            <person name="Goolsby J.A."/>
            <person name="Tidwell J."/>
            <person name="Bellgard S.E."/>
            <person name="Bellgard M.I."/>
        </authorList>
    </citation>
    <scope>NUCLEOTIDE SEQUENCE</scope>
    <source>
        <tissue evidence="1">Shoot tissue taken approximately 20 cm above the soil surface</tissue>
    </source>
</reference>
<dbReference type="AlphaFoldDB" id="A0A0A9B4N8"/>
<evidence type="ECO:0000313" key="1">
    <source>
        <dbReference type="EMBL" id="JAD58351.1"/>
    </source>
</evidence>
<organism evidence="1">
    <name type="scientific">Arundo donax</name>
    <name type="common">Giant reed</name>
    <name type="synonym">Donax arundinaceus</name>
    <dbReference type="NCBI Taxonomy" id="35708"/>
    <lineage>
        <taxon>Eukaryota</taxon>
        <taxon>Viridiplantae</taxon>
        <taxon>Streptophyta</taxon>
        <taxon>Embryophyta</taxon>
        <taxon>Tracheophyta</taxon>
        <taxon>Spermatophyta</taxon>
        <taxon>Magnoliopsida</taxon>
        <taxon>Liliopsida</taxon>
        <taxon>Poales</taxon>
        <taxon>Poaceae</taxon>
        <taxon>PACMAD clade</taxon>
        <taxon>Arundinoideae</taxon>
        <taxon>Arundineae</taxon>
        <taxon>Arundo</taxon>
    </lineage>
</organism>
<reference evidence="1" key="1">
    <citation type="submission" date="2014-09" db="EMBL/GenBank/DDBJ databases">
        <authorList>
            <person name="Magalhaes I.L.F."/>
            <person name="Oliveira U."/>
            <person name="Santos F.R."/>
            <person name="Vidigal T.H.D.A."/>
            <person name="Brescovit A.D."/>
            <person name="Santos A.J."/>
        </authorList>
    </citation>
    <scope>NUCLEOTIDE SEQUENCE</scope>
    <source>
        <tissue evidence="1">Shoot tissue taken approximately 20 cm above the soil surface</tissue>
    </source>
</reference>
<dbReference type="EMBL" id="GBRH01239544">
    <property type="protein sequence ID" value="JAD58351.1"/>
    <property type="molecule type" value="Transcribed_RNA"/>
</dbReference>
<sequence>MQHKTLLFFIKKLKFSPSGDSSQLLLIVYYCR</sequence>
<proteinExistence type="predicted"/>
<accession>A0A0A9B4N8</accession>
<name>A0A0A9B4N8_ARUDO</name>